<keyword evidence="4" id="KW-0341">Growth regulation</keyword>
<dbReference type="Ensembl" id="ENSVKKT00000026933.1">
    <property type="protein sequence ID" value="ENSVKKP00000026290.1"/>
    <property type="gene ID" value="ENSVKKG00000017164.1"/>
</dbReference>
<evidence type="ECO:0000256" key="12">
    <source>
        <dbReference type="ARBA" id="ARBA00070644"/>
    </source>
</evidence>
<dbReference type="GeneID" id="123025219"/>
<dbReference type="GO" id="GO:0032502">
    <property type="term" value="P:developmental process"/>
    <property type="evidence" value="ECO:0007669"/>
    <property type="project" value="UniProtKB-ARBA"/>
</dbReference>
<evidence type="ECO:0000259" key="15">
    <source>
        <dbReference type="PROSITE" id="PS50225"/>
    </source>
</evidence>
<dbReference type="FunFam" id="1.10.750.20:FF:000005">
    <property type="entry name" value="Suppressor of cytokine signaling 1"/>
    <property type="match status" value="1"/>
</dbReference>
<keyword evidence="9" id="KW-0968">Cytoplasmic vesicle</keyword>
<dbReference type="CDD" id="cd10382">
    <property type="entry name" value="SH2_SOCS1"/>
    <property type="match status" value="1"/>
</dbReference>
<evidence type="ECO:0000256" key="10">
    <source>
        <dbReference type="ARBA" id="ARBA00058034"/>
    </source>
</evidence>
<dbReference type="PROSITE" id="PS50225">
    <property type="entry name" value="SOCS"/>
    <property type="match status" value="1"/>
</dbReference>
<dbReference type="SMART" id="SM00969">
    <property type="entry name" value="SOCS_box"/>
    <property type="match status" value="1"/>
</dbReference>
<protein>
    <recommendedName>
        <fullName evidence="12">Suppressor of cytokine signaling 1</fullName>
    </recommendedName>
</protein>
<comment type="function">
    <text evidence="10">Essential negative regulator of type I and type II interferon (IFN) signaling, as well as that of other cytokines, including IL2, IL4, IL6 and leukemia inhibitory factor (LIF). Downregulates cytokine signaling by inhibiting the JAK/STAT signaling pathway. Acts by binding to JAK proteins and to IFNGR1 and inhibiting their kinase activity. In vitro, suppresses Tec protein-tyrosine activity. Regulates IFN-gamma (IFNG)-mediated sensory neuron survival. Probable substrate recognition component of an ECS (Elongin BC-CUL2/5-SOCS-box protein) E3 ubiquitin ligase complex which mediates the ubiquitination and subsequent proteasomal degradation of target proteins.</text>
</comment>
<keyword evidence="7 13" id="KW-0727">SH2 domain</keyword>
<name>A0A8D2LR19_VARKO</name>
<dbReference type="SMART" id="SM00253">
    <property type="entry name" value="SOCS"/>
    <property type="match status" value="1"/>
</dbReference>
<feature type="domain" description="SH2" evidence="14">
    <location>
        <begin position="75"/>
        <end position="166"/>
    </location>
</feature>
<dbReference type="AlphaFoldDB" id="A0A8D2LR19"/>
<accession>A0A8D2LR19</accession>
<dbReference type="GO" id="GO:0005634">
    <property type="term" value="C:nucleus"/>
    <property type="evidence" value="ECO:0007669"/>
    <property type="project" value="UniProtKB-SubCell"/>
</dbReference>
<keyword evidence="5" id="KW-0734">Signal transduction inhibitor</keyword>
<evidence type="ECO:0000256" key="1">
    <source>
        <dbReference type="ARBA" id="ARBA00004123"/>
    </source>
</evidence>
<comment type="subcellular location">
    <subcellularLocation>
        <location evidence="2">Cytoplasmic vesicle</location>
    </subcellularLocation>
    <subcellularLocation>
        <location evidence="1">Nucleus</location>
    </subcellularLocation>
</comment>
<evidence type="ECO:0000256" key="7">
    <source>
        <dbReference type="ARBA" id="ARBA00022999"/>
    </source>
</evidence>
<dbReference type="PANTHER" id="PTHR10155:SF4">
    <property type="entry name" value="SUPPRESSOR OF CYTOKINE SIGNALING 1"/>
    <property type="match status" value="1"/>
</dbReference>
<dbReference type="FunFam" id="3.30.505.10:FF:000054">
    <property type="entry name" value="Suppressor of cytokine signaling 1"/>
    <property type="match status" value="1"/>
</dbReference>
<dbReference type="OrthoDB" id="9937362at2759"/>
<dbReference type="GO" id="GO:0016567">
    <property type="term" value="P:protein ubiquitination"/>
    <property type="evidence" value="ECO:0007669"/>
    <property type="project" value="UniProtKB-UniPathway"/>
</dbReference>
<dbReference type="PANTHER" id="PTHR10155">
    <property type="entry name" value="PHOSPHATIDYLINOSITOL 3-KINASE REGULATORY SUBUNIT"/>
    <property type="match status" value="1"/>
</dbReference>
<dbReference type="InterPro" id="IPR001496">
    <property type="entry name" value="SOCS_box"/>
</dbReference>
<reference evidence="16" key="2">
    <citation type="submission" date="2025-09" db="UniProtKB">
        <authorList>
            <consortium name="Ensembl"/>
        </authorList>
    </citation>
    <scope>IDENTIFICATION</scope>
</reference>
<evidence type="ECO:0000313" key="17">
    <source>
        <dbReference type="Proteomes" id="UP000694545"/>
    </source>
</evidence>
<dbReference type="GO" id="GO:0005942">
    <property type="term" value="C:phosphatidylinositol 3-kinase complex"/>
    <property type="evidence" value="ECO:0007669"/>
    <property type="project" value="TreeGrafter"/>
</dbReference>
<gene>
    <name evidence="16" type="primary">SOCS1</name>
</gene>
<evidence type="ECO:0000313" key="16">
    <source>
        <dbReference type="Ensembl" id="ENSVKKP00000026290.1"/>
    </source>
</evidence>
<dbReference type="CTD" id="8651"/>
<dbReference type="InterPro" id="IPR000980">
    <property type="entry name" value="SH2"/>
</dbReference>
<feature type="domain" description="SOCS box" evidence="15">
    <location>
        <begin position="157"/>
        <end position="206"/>
    </location>
</feature>
<dbReference type="InterPro" id="IPR036860">
    <property type="entry name" value="SH2_dom_sf"/>
</dbReference>
<dbReference type="Pfam" id="PF07525">
    <property type="entry name" value="SOCS_box"/>
    <property type="match status" value="1"/>
</dbReference>
<dbReference type="PROSITE" id="PS50001">
    <property type="entry name" value="SH2"/>
    <property type="match status" value="1"/>
</dbReference>
<dbReference type="Pfam" id="PF00017">
    <property type="entry name" value="SH2"/>
    <property type="match status" value="1"/>
</dbReference>
<evidence type="ECO:0000256" key="8">
    <source>
        <dbReference type="ARBA" id="ARBA00023242"/>
    </source>
</evidence>
<dbReference type="UniPathway" id="UPA00143"/>
<evidence type="ECO:0000256" key="2">
    <source>
        <dbReference type="ARBA" id="ARBA00004541"/>
    </source>
</evidence>
<dbReference type="SMART" id="SM00252">
    <property type="entry name" value="SH2"/>
    <property type="match status" value="1"/>
</dbReference>
<dbReference type="Gene3D" id="1.10.750.20">
    <property type="entry name" value="SOCS box"/>
    <property type="match status" value="1"/>
</dbReference>
<sequence length="207" mass="23421">MVAHSTVTPENRIATELRCRLEPAARDAVPRRAPQGLGRPSTVPAARHTHFPAFRSPEDFSTINRTTALLEESGFYWGPLSVHAAHEKLKHEAVGTFLIRDSHQKNCFFTISVRTATGPTSIRVVFQAGHFHLDGSKETFGCLFQLLEHYVRSPRKVLARPLHKERLRSLQELCRKSIVATFGKENLSRVPLNPVLKDYLESFPFKL</sequence>
<dbReference type="KEGG" id="vko:123025219"/>
<dbReference type="RefSeq" id="XP_044289696.1">
    <property type="nucleotide sequence ID" value="XM_044433761.1"/>
</dbReference>
<comment type="pathway">
    <text evidence="3">Protein modification; protein ubiquitination.</text>
</comment>
<comment type="similarity">
    <text evidence="11">Belongs to the SOCS1 family.</text>
</comment>
<dbReference type="SUPFAM" id="SSF158235">
    <property type="entry name" value="SOCS box-like"/>
    <property type="match status" value="1"/>
</dbReference>
<dbReference type="GO" id="GO:0009968">
    <property type="term" value="P:negative regulation of signal transduction"/>
    <property type="evidence" value="ECO:0007669"/>
    <property type="project" value="UniProtKB-KW"/>
</dbReference>
<dbReference type="GO" id="GO:0046854">
    <property type="term" value="P:phosphatidylinositol phosphate biosynthetic process"/>
    <property type="evidence" value="ECO:0007669"/>
    <property type="project" value="TreeGrafter"/>
</dbReference>
<keyword evidence="17" id="KW-1185">Reference proteome</keyword>
<evidence type="ECO:0000256" key="5">
    <source>
        <dbReference type="ARBA" id="ARBA00022700"/>
    </source>
</evidence>
<proteinExistence type="inferred from homology"/>
<dbReference type="OMA" id="FPTFTCK"/>
<evidence type="ECO:0000256" key="11">
    <source>
        <dbReference type="ARBA" id="ARBA00061358"/>
    </source>
</evidence>
<evidence type="ECO:0000259" key="14">
    <source>
        <dbReference type="PROSITE" id="PS50001"/>
    </source>
</evidence>
<dbReference type="GO" id="GO:0046935">
    <property type="term" value="F:1-phosphatidylinositol-3-kinase regulator activity"/>
    <property type="evidence" value="ECO:0007669"/>
    <property type="project" value="TreeGrafter"/>
</dbReference>
<dbReference type="InterPro" id="IPR035861">
    <property type="entry name" value="SOCS1_SH2"/>
</dbReference>
<evidence type="ECO:0000256" key="9">
    <source>
        <dbReference type="ARBA" id="ARBA00023329"/>
    </source>
</evidence>
<evidence type="ECO:0000256" key="6">
    <source>
        <dbReference type="ARBA" id="ARBA00022786"/>
    </source>
</evidence>
<organism evidence="16 17">
    <name type="scientific">Varanus komodoensis</name>
    <name type="common">Komodo dragon</name>
    <dbReference type="NCBI Taxonomy" id="61221"/>
    <lineage>
        <taxon>Eukaryota</taxon>
        <taxon>Metazoa</taxon>
        <taxon>Chordata</taxon>
        <taxon>Craniata</taxon>
        <taxon>Vertebrata</taxon>
        <taxon>Euteleostomi</taxon>
        <taxon>Lepidosauria</taxon>
        <taxon>Squamata</taxon>
        <taxon>Bifurcata</taxon>
        <taxon>Unidentata</taxon>
        <taxon>Episquamata</taxon>
        <taxon>Toxicofera</taxon>
        <taxon>Anguimorpha</taxon>
        <taxon>Paleoanguimorpha</taxon>
        <taxon>Varanoidea</taxon>
        <taxon>Varanidae</taxon>
        <taxon>Varanus</taxon>
    </lineage>
</organism>
<dbReference type="SUPFAM" id="SSF55550">
    <property type="entry name" value="SH2 domain"/>
    <property type="match status" value="1"/>
</dbReference>
<evidence type="ECO:0000256" key="3">
    <source>
        <dbReference type="ARBA" id="ARBA00004906"/>
    </source>
</evidence>
<keyword evidence="6" id="KW-0833">Ubl conjugation pathway</keyword>
<dbReference type="GO" id="GO:0035556">
    <property type="term" value="P:intracellular signal transduction"/>
    <property type="evidence" value="ECO:0007669"/>
    <property type="project" value="InterPro"/>
</dbReference>
<dbReference type="Proteomes" id="UP000694545">
    <property type="component" value="Unplaced"/>
</dbReference>
<dbReference type="GO" id="GO:0031410">
    <property type="term" value="C:cytoplasmic vesicle"/>
    <property type="evidence" value="ECO:0007669"/>
    <property type="project" value="UniProtKB-SubCell"/>
</dbReference>
<evidence type="ECO:0000256" key="4">
    <source>
        <dbReference type="ARBA" id="ARBA00022604"/>
    </source>
</evidence>
<keyword evidence="8" id="KW-0539">Nucleus</keyword>
<dbReference type="Gene3D" id="3.30.505.10">
    <property type="entry name" value="SH2 domain"/>
    <property type="match status" value="1"/>
</dbReference>
<reference evidence="16" key="1">
    <citation type="submission" date="2025-08" db="UniProtKB">
        <authorList>
            <consortium name="Ensembl"/>
        </authorList>
    </citation>
    <scope>IDENTIFICATION</scope>
</reference>
<evidence type="ECO:0000256" key="13">
    <source>
        <dbReference type="PROSITE-ProRule" id="PRU00191"/>
    </source>
</evidence>
<dbReference type="InterPro" id="IPR036036">
    <property type="entry name" value="SOCS_box-like_dom_sf"/>
</dbReference>